<evidence type="ECO:0000313" key="2">
    <source>
        <dbReference type="Proteomes" id="UP001596442"/>
    </source>
</evidence>
<comment type="caution">
    <text evidence="1">The sequence shown here is derived from an EMBL/GenBank/DDBJ whole genome shotgun (WGS) entry which is preliminary data.</text>
</comment>
<reference evidence="1 2" key="1">
    <citation type="journal article" date="2019" name="Int. J. Syst. Evol. Microbiol.">
        <title>The Global Catalogue of Microorganisms (GCM) 10K type strain sequencing project: providing services to taxonomists for standard genome sequencing and annotation.</title>
        <authorList>
            <consortium name="The Broad Institute Genomics Platform"/>
            <consortium name="The Broad Institute Genome Sequencing Center for Infectious Disease"/>
            <person name="Wu L."/>
            <person name="Ma J."/>
        </authorList>
    </citation>
    <scope>NUCLEOTIDE SEQUENCE [LARGE SCALE GENOMIC DNA]</scope>
    <source>
        <strain evidence="1 2">CGMCC 1.3239</strain>
    </source>
</reference>
<gene>
    <name evidence="1" type="ORF">ACFQEU_06790</name>
</gene>
<evidence type="ECO:0008006" key="3">
    <source>
        <dbReference type="Google" id="ProtNLM"/>
    </source>
</evidence>
<dbReference type="AlphaFoldDB" id="A0ABD5S9R9"/>
<protein>
    <recommendedName>
        <fullName evidence="3">HEAT repeat domain-containing protein</fullName>
    </recommendedName>
</protein>
<dbReference type="Proteomes" id="UP001596442">
    <property type="component" value="Unassembled WGS sequence"/>
</dbReference>
<sequence>MTGAFQRAVKRNLAHERRAEAIDTLAADGRVRDLAVLVRTRGLSGGLRRRAIDGLVRCGADEALEAIAADGSVPEALRRTADRR</sequence>
<evidence type="ECO:0000313" key="1">
    <source>
        <dbReference type="EMBL" id="MFC6753173.1"/>
    </source>
</evidence>
<dbReference type="EMBL" id="JBHSWW010000069">
    <property type="protein sequence ID" value="MFC6753173.1"/>
    <property type="molecule type" value="Genomic_DNA"/>
</dbReference>
<dbReference type="RefSeq" id="WP_379780555.1">
    <property type="nucleotide sequence ID" value="NZ_JBHSWW010000069.1"/>
</dbReference>
<proteinExistence type="predicted"/>
<keyword evidence="2" id="KW-1185">Reference proteome</keyword>
<name>A0ABD5S9R9_9EURY</name>
<organism evidence="1 2">
    <name type="scientific">Halorubrum tibetense</name>
    <dbReference type="NCBI Taxonomy" id="175631"/>
    <lineage>
        <taxon>Archaea</taxon>
        <taxon>Methanobacteriati</taxon>
        <taxon>Methanobacteriota</taxon>
        <taxon>Stenosarchaea group</taxon>
        <taxon>Halobacteria</taxon>
        <taxon>Halobacteriales</taxon>
        <taxon>Haloferacaceae</taxon>
        <taxon>Halorubrum</taxon>
    </lineage>
</organism>
<accession>A0ABD5S9R9</accession>